<organism evidence="1 2">
    <name type="scientific">Paxillus involutus ATCC 200175</name>
    <dbReference type="NCBI Taxonomy" id="664439"/>
    <lineage>
        <taxon>Eukaryota</taxon>
        <taxon>Fungi</taxon>
        <taxon>Dikarya</taxon>
        <taxon>Basidiomycota</taxon>
        <taxon>Agaricomycotina</taxon>
        <taxon>Agaricomycetes</taxon>
        <taxon>Agaricomycetidae</taxon>
        <taxon>Boletales</taxon>
        <taxon>Paxilineae</taxon>
        <taxon>Paxillaceae</taxon>
        <taxon>Paxillus</taxon>
    </lineage>
</organism>
<dbReference type="EMBL" id="KN819386">
    <property type="protein sequence ID" value="KIJ11118.1"/>
    <property type="molecule type" value="Genomic_DNA"/>
</dbReference>
<keyword evidence="2" id="KW-1185">Reference proteome</keyword>
<reference evidence="2" key="2">
    <citation type="submission" date="2015-01" db="EMBL/GenBank/DDBJ databases">
        <title>Evolutionary Origins and Diversification of the Mycorrhizal Mutualists.</title>
        <authorList>
            <consortium name="DOE Joint Genome Institute"/>
            <consortium name="Mycorrhizal Genomics Consortium"/>
            <person name="Kohler A."/>
            <person name="Kuo A."/>
            <person name="Nagy L.G."/>
            <person name="Floudas D."/>
            <person name="Copeland A."/>
            <person name="Barry K.W."/>
            <person name="Cichocki N."/>
            <person name="Veneault-Fourrey C."/>
            <person name="LaButti K."/>
            <person name="Lindquist E.A."/>
            <person name="Lipzen A."/>
            <person name="Lundell T."/>
            <person name="Morin E."/>
            <person name="Murat C."/>
            <person name="Riley R."/>
            <person name="Ohm R."/>
            <person name="Sun H."/>
            <person name="Tunlid A."/>
            <person name="Henrissat B."/>
            <person name="Grigoriev I.V."/>
            <person name="Hibbett D.S."/>
            <person name="Martin F."/>
        </authorList>
    </citation>
    <scope>NUCLEOTIDE SEQUENCE [LARGE SCALE GENOMIC DNA]</scope>
    <source>
        <strain evidence="2">ATCC 200175</strain>
    </source>
</reference>
<dbReference type="HOGENOM" id="CLU_3125519_0_0_1"/>
<dbReference type="AlphaFoldDB" id="A0A0C9TKD6"/>
<name>A0A0C9TKD6_PAXIN</name>
<gene>
    <name evidence="1" type="ORF">PAXINDRAFT_15938</name>
</gene>
<proteinExistence type="predicted"/>
<sequence length="50" mass="5678">MASEDLMGRGCQSDDLFLCILSGRLWDMKHLRPAGNKYSFFELPGRNDGE</sequence>
<protein>
    <submittedName>
        <fullName evidence="1">Uncharacterized protein</fullName>
    </submittedName>
</protein>
<evidence type="ECO:0000313" key="2">
    <source>
        <dbReference type="Proteomes" id="UP000053647"/>
    </source>
</evidence>
<accession>A0A0C9TKD6</accession>
<reference evidence="1 2" key="1">
    <citation type="submission" date="2014-06" db="EMBL/GenBank/DDBJ databases">
        <authorList>
            <consortium name="DOE Joint Genome Institute"/>
            <person name="Kuo A."/>
            <person name="Kohler A."/>
            <person name="Nagy L.G."/>
            <person name="Floudas D."/>
            <person name="Copeland A."/>
            <person name="Barry K.W."/>
            <person name="Cichocki N."/>
            <person name="Veneault-Fourrey C."/>
            <person name="LaButti K."/>
            <person name="Lindquist E.A."/>
            <person name="Lipzen A."/>
            <person name="Lundell T."/>
            <person name="Morin E."/>
            <person name="Murat C."/>
            <person name="Sun H."/>
            <person name="Tunlid A."/>
            <person name="Henrissat B."/>
            <person name="Grigoriev I.V."/>
            <person name="Hibbett D.S."/>
            <person name="Martin F."/>
            <person name="Nordberg H.P."/>
            <person name="Cantor M.N."/>
            <person name="Hua S.X."/>
        </authorList>
    </citation>
    <scope>NUCLEOTIDE SEQUENCE [LARGE SCALE GENOMIC DNA]</scope>
    <source>
        <strain evidence="1 2">ATCC 200175</strain>
    </source>
</reference>
<dbReference type="Proteomes" id="UP000053647">
    <property type="component" value="Unassembled WGS sequence"/>
</dbReference>
<evidence type="ECO:0000313" key="1">
    <source>
        <dbReference type="EMBL" id="KIJ11118.1"/>
    </source>
</evidence>